<gene>
    <name evidence="4" type="ORF">SAMN05421827_11497</name>
</gene>
<evidence type="ECO:0000256" key="1">
    <source>
        <dbReference type="ARBA" id="ARBA00005323"/>
    </source>
</evidence>
<keyword evidence="5" id="KW-1185">Reference proteome</keyword>
<dbReference type="InterPro" id="IPR029066">
    <property type="entry name" value="PLP-binding_barrel"/>
</dbReference>
<reference evidence="5" key="1">
    <citation type="submission" date="2016-10" db="EMBL/GenBank/DDBJ databases">
        <authorList>
            <person name="Varghese N."/>
            <person name="Submissions S."/>
        </authorList>
    </citation>
    <scope>NUCLEOTIDE SEQUENCE [LARGE SCALE GENOMIC DNA]</scope>
    <source>
        <strain evidence="5">DSM 17933</strain>
    </source>
</reference>
<comment type="similarity">
    <text evidence="1">Belongs to the DSD1 family.</text>
</comment>
<dbReference type="InterPro" id="IPR026956">
    <property type="entry name" value="D-ser_dehydrat-like_dom"/>
</dbReference>
<dbReference type="Pfam" id="PF01168">
    <property type="entry name" value="Ala_racemase_N"/>
    <property type="match status" value="1"/>
</dbReference>
<proteinExistence type="inferred from homology"/>
<sequence>MEQEQAWYLLPDGASIETPSLIFYEQRLKANISLLKSMIDRIDRLRPHVKTHKCRQITKLLLLAGINKFKCATIAEAEMLAMDQAPDVLLAYQPVGENISRFFKLKRQYPDTAFSCLVDHPTIAEQLSAKAIIEDVKVDVYIDLNVGMNRTGKLPDQAFDLVESLQHFTGLRIKGLHAYDGHIHDGAMEVRQAKSAAVIKCLVDLQKKLEARLGYEIIVVAGGTPTFPIYASKTSFECSPGTFILWDKGYQDAYTEQPFYTAALVASRVVSLPGNGLVCADLGHKAVAAEKELKNRVFFINAPLLDVQSQSEEHLVLRNTTPKAYLPGDMLYGLPYHVCPTVALYEQAICLKEDQFLEYWEIISRKRKITI</sequence>
<evidence type="ECO:0000313" key="5">
    <source>
        <dbReference type="Proteomes" id="UP000199643"/>
    </source>
</evidence>
<dbReference type="AlphaFoldDB" id="A0A1G7YUI0"/>
<dbReference type="InterPro" id="IPR051466">
    <property type="entry name" value="D-amino_acid_metab_enzyme"/>
</dbReference>
<dbReference type="PANTHER" id="PTHR28004">
    <property type="entry name" value="ZGC:162816-RELATED"/>
    <property type="match status" value="1"/>
</dbReference>
<dbReference type="SMART" id="SM01119">
    <property type="entry name" value="D-ser_dehydrat"/>
    <property type="match status" value="1"/>
</dbReference>
<dbReference type="InterPro" id="IPR001608">
    <property type="entry name" value="Ala_racemase_N"/>
</dbReference>
<dbReference type="Proteomes" id="UP000199643">
    <property type="component" value="Unassembled WGS sequence"/>
</dbReference>
<accession>A0A1G7YUI0</accession>
<dbReference type="EMBL" id="FNCH01000014">
    <property type="protein sequence ID" value="SDH00094.1"/>
    <property type="molecule type" value="Genomic_DNA"/>
</dbReference>
<dbReference type="PANTHER" id="PTHR28004:SF2">
    <property type="entry name" value="D-SERINE DEHYDRATASE"/>
    <property type="match status" value="1"/>
</dbReference>
<protein>
    <submittedName>
        <fullName evidence="4">D-serine deaminase, pyridoxal phosphate-dependent</fullName>
    </submittedName>
</protein>
<dbReference type="InterPro" id="IPR042208">
    <property type="entry name" value="D-ser_dehydrat-like_sf"/>
</dbReference>
<dbReference type="Gene3D" id="3.20.20.10">
    <property type="entry name" value="Alanine racemase"/>
    <property type="match status" value="1"/>
</dbReference>
<dbReference type="CDD" id="cd06821">
    <property type="entry name" value="PLPDE_III_D-TA"/>
    <property type="match status" value="1"/>
</dbReference>
<dbReference type="GO" id="GO:0036088">
    <property type="term" value="P:D-serine catabolic process"/>
    <property type="evidence" value="ECO:0007669"/>
    <property type="project" value="TreeGrafter"/>
</dbReference>
<dbReference type="STRING" id="405671.SAMN05421827_11497"/>
<dbReference type="Gene3D" id="2.40.37.20">
    <property type="entry name" value="D-serine dehydratase-like domain"/>
    <property type="match status" value="1"/>
</dbReference>
<organism evidence="4 5">
    <name type="scientific">Pedobacter terrae</name>
    <dbReference type="NCBI Taxonomy" id="405671"/>
    <lineage>
        <taxon>Bacteria</taxon>
        <taxon>Pseudomonadati</taxon>
        <taxon>Bacteroidota</taxon>
        <taxon>Sphingobacteriia</taxon>
        <taxon>Sphingobacteriales</taxon>
        <taxon>Sphingobacteriaceae</taxon>
        <taxon>Pedobacter</taxon>
    </lineage>
</organism>
<feature type="domain" description="D-serine dehydratase-like" evidence="3">
    <location>
        <begin position="262"/>
        <end position="352"/>
    </location>
</feature>
<dbReference type="RefSeq" id="WP_090502052.1">
    <property type="nucleotide sequence ID" value="NZ_FNCH01000014.1"/>
</dbReference>
<evidence type="ECO:0000313" key="4">
    <source>
        <dbReference type="EMBL" id="SDH00094.1"/>
    </source>
</evidence>
<dbReference type="SUPFAM" id="SSF51419">
    <property type="entry name" value="PLP-binding barrel"/>
    <property type="match status" value="1"/>
</dbReference>
<evidence type="ECO:0000256" key="2">
    <source>
        <dbReference type="ARBA" id="ARBA00023239"/>
    </source>
</evidence>
<dbReference type="GO" id="GO:0008721">
    <property type="term" value="F:D-serine ammonia-lyase activity"/>
    <property type="evidence" value="ECO:0007669"/>
    <property type="project" value="TreeGrafter"/>
</dbReference>
<dbReference type="Pfam" id="PF14031">
    <property type="entry name" value="D-ser_dehydrat"/>
    <property type="match status" value="1"/>
</dbReference>
<name>A0A1G7YUI0_9SPHI</name>
<keyword evidence="2" id="KW-0456">Lyase</keyword>
<dbReference type="OrthoDB" id="9788869at2"/>
<evidence type="ECO:0000259" key="3">
    <source>
        <dbReference type="SMART" id="SM01119"/>
    </source>
</evidence>